<reference evidence="2 3" key="1">
    <citation type="submission" date="2012-05" db="EMBL/GenBank/DDBJ databases">
        <authorList>
            <person name="Harkins D.M."/>
            <person name="Madupu R."/>
            <person name="Durkin A.S."/>
            <person name="Torralba M."/>
            <person name="Methe B."/>
            <person name="Sutton G.G."/>
            <person name="Nelson K.E."/>
        </authorList>
    </citation>
    <scope>NUCLEOTIDE SEQUENCE [LARGE SCALE GENOMIC DNA]</scope>
    <source>
        <strain evidence="2 3">F0490</strain>
    </source>
</reference>
<comment type="caution">
    <text evidence="2">The sequence shown here is derived from an EMBL/GenBank/DDBJ whole genome shotgun (WGS) entry which is preliminary data.</text>
</comment>
<keyword evidence="3" id="KW-1185">Reference proteome</keyword>
<feature type="non-terminal residue" evidence="2">
    <location>
        <position position="111"/>
    </location>
</feature>
<name>J1HMS3_9ACTO</name>
<accession>J1HMS3</accession>
<dbReference type="Proteomes" id="UP000004578">
    <property type="component" value="Unassembled WGS sequence"/>
</dbReference>
<evidence type="ECO:0000256" key="1">
    <source>
        <dbReference type="SAM" id="MobiDB-lite"/>
    </source>
</evidence>
<proteinExistence type="predicted"/>
<evidence type="ECO:0000313" key="3">
    <source>
        <dbReference type="Proteomes" id="UP000004578"/>
    </source>
</evidence>
<evidence type="ECO:0000313" key="2">
    <source>
        <dbReference type="EMBL" id="EJF47280.1"/>
    </source>
</evidence>
<sequence length="111" mass="10828">MGVEDTPLSDGAARSGGRDDRERLIAGVDSSDSMPIETIPSSGAHALSGSGGDAPSDGAHTFLSEDRPDSGIAGDGQGAGPETDNAAVGDPSADAPFVGLPGNGPVDDDLP</sequence>
<feature type="compositionally biased region" description="Low complexity" evidence="1">
    <location>
        <begin position="41"/>
        <end position="59"/>
    </location>
</feature>
<dbReference type="EMBL" id="AKFS01000093">
    <property type="protein sequence ID" value="EJF47280.1"/>
    <property type="molecule type" value="Genomic_DNA"/>
</dbReference>
<organism evidence="2 3">
    <name type="scientific">Schaalia georgiae F0490</name>
    <dbReference type="NCBI Taxonomy" id="1125717"/>
    <lineage>
        <taxon>Bacteria</taxon>
        <taxon>Bacillati</taxon>
        <taxon>Actinomycetota</taxon>
        <taxon>Actinomycetes</taxon>
        <taxon>Actinomycetales</taxon>
        <taxon>Actinomycetaceae</taxon>
        <taxon>Schaalia</taxon>
    </lineage>
</organism>
<feature type="region of interest" description="Disordered" evidence="1">
    <location>
        <begin position="1"/>
        <end position="111"/>
    </location>
</feature>
<dbReference type="AlphaFoldDB" id="J1HMS3"/>
<gene>
    <name evidence="2" type="ORF">HMPREF1317_2189</name>
</gene>
<protein>
    <submittedName>
        <fullName evidence="2">Uncharacterized protein</fullName>
    </submittedName>
</protein>